<keyword evidence="7" id="KW-0496">Mitochondrion</keyword>
<evidence type="ECO:0000256" key="1">
    <source>
        <dbReference type="ARBA" id="ARBA00004443"/>
    </source>
</evidence>
<feature type="domain" description="Peptidase M16 C-terminal" evidence="13">
    <location>
        <begin position="192"/>
        <end position="372"/>
    </location>
</feature>
<dbReference type="InterPro" id="IPR050361">
    <property type="entry name" value="MPP/UQCRC_Complex"/>
</dbReference>
<gene>
    <name evidence="14" type="ORF">BT63DRAFT_422544</name>
</gene>
<keyword evidence="4" id="KW-0999">Mitochondrion inner membrane</keyword>
<evidence type="ECO:0000256" key="11">
    <source>
        <dbReference type="ARBA" id="ARBA00041372"/>
    </source>
</evidence>
<keyword evidence="15" id="KW-1185">Reference proteome</keyword>
<dbReference type="OrthoDB" id="6369905at2759"/>
<organism evidence="14 15">
    <name type="scientific">Microthyrium microscopicum</name>
    <dbReference type="NCBI Taxonomy" id="703497"/>
    <lineage>
        <taxon>Eukaryota</taxon>
        <taxon>Fungi</taxon>
        <taxon>Dikarya</taxon>
        <taxon>Ascomycota</taxon>
        <taxon>Pezizomycotina</taxon>
        <taxon>Dothideomycetes</taxon>
        <taxon>Dothideomycetes incertae sedis</taxon>
        <taxon>Microthyriales</taxon>
        <taxon>Microthyriaceae</taxon>
        <taxon>Microthyrium</taxon>
    </lineage>
</organism>
<dbReference type="GO" id="GO:0046872">
    <property type="term" value="F:metal ion binding"/>
    <property type="evidence" value="ECO:0007669"/>
    <property type="project" value="InterPro"/>
</dbReference>
<evidence type="ECO:0000256" key="3">
    <source>
        <dbReference type="ARBA" id="ARBA00022660"/>
    </source>
</evidence>
<keyword evidence="6" id="KW-0249">Electron transport</keyword>
<protein>
    <recommendedName>
        <fullName evidence="10">Cytochrome b-c1 complex subunit 2, mitochondrial</fullName>
    </recommendedName>
    <alternativeName>
        <fullName evidence="11">Core protein II</fullName>
    </alternativeName>
</protein>
<sequence length="451" mass="47240">MLSRATLRSSTSAVSCLRCTQRRSYAAASSASVNYEASEAAGTKLISKNIPGPTSTLALVAKAGTRYQWLPGLSEGLANFAFKNTQKRFAVRIVRETELLGSQFFANRTREAVVFGAKFMREDLPYFVELFAEIASETKYQQYMIDEVINPTIDASAHKFFASPAQIALETAHSVAFHRGLGNSTYPIPHLVAEEVEAYAAAAYTKSNIALVSAGVDPSELSKWTGEFFKSLPSSAPSSLPSLDAVKSKYYGGETRVAHTGGNAIVIAFPGTSLSRGSAYKPEIDALATLLGGQPSIKWSAGTSVLSKVVAANPGVSISTNSTQYTDTGLLNITISGPAKVVAKAAKEAAAAIKSASEGSPAAEDVKKALAQAKFKAFDAETADIPAIDLIGLSAITGTVQTSEESLKAIAGLKESALKSAAKGLFSGKATVVAVGDLSELPYAEELGLNV</sequence>
<evidence type="ECO:0000256" key="5">
    <source>
        <dbReference type="ARBA" id="ARBA00022946"/>
    </source>
</evidence>
<evidence type="ECO:0000256" key="10">
    <source>
        <dbReference type="ARBA" id="ARBA00040751"/>
    </source>
</evidence>
<dbReference type="InterPro" id="IPR007863">
    <property type="entry name" value="Peptidase_M16_C"/>
</dbReference>
<keyword evidence="8" id="KW-0472">Membrane</keyword>
<dbReference type="PANTHER" id="PTHR11851">
    <property type="entry name" value="METALLOPROTEASE"/>
    <property type="match status" value="1"/>
</dbReference>
<dbReference type="EMBL" id="MU004232">
    <property type="protein sequence ID" value="KAF2672038.1"/>
    <property type="molecule type" value="Genomic_DNA"/>
</dbReference>
<evidence type="ECO:0000256" key="7">
    <source>
        <dbReference type="ARBA" id="ARBA00023128"/>
    </source>
</evidence>
<evidence type="ECO:0000259" key="12">
    <source>
        <dbReference type="Pfam" id="PF00675"/>
    </source>
</evidence>
<evidence type="ECO:0000256" key="8">
    <source>
        <dbReference type="ARBA" id="ARBA00023136"/>
    </source>
</evidence>
<dbReference type="Gene3D" id="3.30.830.10">
    <property type="entry name" value="Metalloenzyme, LuxS/M16 peptidase-like"/>
    <property type="match status" value="2"/>
</dbReference>
<dbReference type="GO" id="GO:0016787">
    <property type="term" value="F:hydrolase activity"/>
    <property type="evidence" value="ECO:0007669"/>
    <property type="project" value="UniProtKB-KW"/>
</dbReference>
<accession>A0A6A6ULS5</accession>
<keyword evidence="5" id="KW-0809">Transit peptide</keyword>
<dbReference type="Pfam" id="PF05193">
    <property type="entry name" value="Peptidase_M16_C"/>
    <property type="match status" value="1"/>
</dbReference>
<dbReference type="AlphaFoldDB" id="A0A6A6ULS5"/>
<dbReference type="Proteomes" id="UP000799302">
    <property type="component" value="Unassembled WGS sequence"/>
</dbReference>
<dbReference type="InterPro" id="IPR011249">
    <property type="entry name" value="Metalloenz_LuxS/M16"/>
</dbReference>
<evidence type="ECO:0000256" key="2">
    <source>
        <dbReference type="ARBA" id="ARBA00022448"/>
    </source>
</evidence>
<evidence type="ECO:0000313" key="15">
    <source>
        <dbReference type="Proteomes" id="UP000799302"/>
    </source>
</evidence>
<evidence type="ECO:0000256" key="6">
    <source>
        <dbReference type="ARBA" id="ARBA00022982"/>
    </source>
</evidence>
<proteinExistence type="inferred from homology"/>
<feature type="domain" description="Peptidase M16 N-terminal" evidence="12">
    <location>
        <begin position="47"/>
        <end position="185"/>
    </location>
</feature>
<reference evidence="14" key="1">
    <citation type="journal article" date="2020" name="Stud. Mycol.">
        <title>101 Dothideomycetes genomes: a test case for predicting lifestyles and emergence of pathogens.</title>
        <authorList>
            <person name="Haridas S."/>
            <person name="Albert R."/>
            <person name="Binder M."/>
            <person name="Bloem J."/>
            <person name="Labutti K."/>
            <person name="Salamov A."/>
            <person name="Andreopoulos B."/>
            <person name="Baker S."/>
            <person name="Barry K."/>
            <person name="Bills G."/>
            <person name="Bluhm B."/>
            <person name="Cannon C."/>
            <person name="Castanera R."/>
            <person name="Culley D."/>
            <person name="Daum C."/>
            <person name="Ezra D."/>
            <person name="Gonzalez J."/>
            <person name="Henrissat B."/>
            <person name="Kuo A."/>
            <person name="Liang C."/>
            <person name="Lipzen A."/>
            <person name="Lutzoni F."/>
            <person name="Magnuson J."/>
            <person name="Mondo S."/>
            <person name="Nolan M."/>
            <person name="Ohm R."/>
            <person name="Pangilinan J."/>
            <person name="Park H.-J."/>
            <person name="Ramirez L."/>
            <person name="Alfaro M."/>
            <person name="Sun H."/>
            <person name="Tritt A."/>
            <person name="Yoshinaga Y."/>
            <person name="Zwiers L.-H."/>
            <person name="Turgeon B."/>
            <person name="Goodwin S."/>
            <person name="Spatafora J."/>
            <person name="Crous P."/>
            <person name="Grigoriev I."/>
        </authorList>
    </citation>
    <scope>NUCLEOTIDE SEQUENCE</scope>
    <source>
        <strain evidence="14">CBS 115976</strain>
    </source>
</reference>
<name>A0A6A6ULS5_9PEZI</name>
<keyword evidence="2" id="KW-0813">Transport</keyword>
<evidence type="ECO:0000313" key="14">
    <source>
        <dbReference type="EMBL" id="KAF2672038.1"/>
    </source>
</evidence>
<evidence type="ECO:0000259" key="13">
    <source>
        <dbReference type="Pfam" id="PF05193"/>
    </source>
</evidence>
<keyword evidence="3" id="KW-0679">Respiratory chain</keyword>
<dbReference type="SUPFAM" id="SSF63411">
    <property type="entry name" value="LuxS/MPP-like metallohydrolase"/>
    <property type="match status" value="2"/>
</dbReference>
<evidence type="ECO:0000256" key="4">
    <source>
        <dbReference type="ARBA" id="ARBA00022792"/>
    </source>
</evidence>
<dbReference type="Pfam" id="PF00675">
    <property type="entry name" value="Peptidase_M16"/>
    <property type="match status" value="1"/>
</dbReference>
<comment type="subcellular location">
    <subcellularLocation>
        <location evidence="1">Mitochondrion inner membrane</location>
        <topology evidence="1">Peripheral membrane protein</topology>
        <orientation evidence="1">Matrix side</orientation>
    </subcellularLocation>
</comment>
<dbReference type="GO" id="GO:0005743">
    <property type="term" value="C:mitochondrial inner membrane"/>
    <property type="evidence" value="ECO:0007669"/>
    <property type="project" value="UniProtKB-SubCell"/>
</dbReference>
<evidence type="ECO:0000256" key="9">
    <source>
        <dbReference type="ARBA" id="ARBA00038146"/>
    </source>
</evidence>
<keyword evidence="14" id="KW-0378">Hydrolase</keyword>
<dbReference type="InterPro" id="IPR011765">
    <property type="entry name" value="Pept_M16_N"/>
</dbReference>
<dbReference type="PANTHER" id="PTHR11851:SF209">
    <property type="entry name" value="CYTOCHROME B-C1 COMPLEX SUBUNIT 2, MITOCHONDRIAL"/>
    <property type="match status" value="1"/>
</dbReference>
<comment type="similarity">
    <text evidence="9">Belongs to the peptidase M16 family. UQCRC2/QCR2 subfamily.</text>
</comment>